<sequence length="79" mass="8741">MLMVRASESGGEHPEFEVNVDGRKLTPTTTVGADHAVFNASANAVYFCHADGPIDKLFCVFHIDDNGRREPALELEFFE</sequence>
<evidence type="ECO:0000313" key="1">
    <source>
        <dbReference type="EMBL" id="OEL16846.1"/>
    </source>
</evidence>
<comment type="caution">
    <text evidence="1">The sequence shown here is derived from an EMBL/GenBank/DDBJ whole genome shotgun (WGS) entry which is preliminary data.</text>
</comment>
<dbReference type="EMBL" id="LWDX02061830">
    <property type="protein sequence ID" value="OEL16846.1"/>
    <property type="molecule type" value="Genomic_DNA"/>
</dbReference>
<proteinExistence type="predicted"/>
<organism evidence="1 2">
    <name type="scientific">Dichanthelium oligosanthes</name>
    <dbReference type="NCBI Taxonomy" id="888268"/>
    <lineage>
        <taxon>Eukaryota</taxon>
        <taxon>Viridiplantae</taxon>
        <taxon>Streptophyta</taxon>
        <taxon>Embryophyta</taxon>
        <taxon>Tracheophyta</taxon>
        <taxon>Spermatophyta</taxon>
        <taxon>Magnoliopsida</taxon>
        <taxon>Liliopsida</taxon>
        <taxon>Poales</taxon>
        <taxon>Poaceae</taxon>
        <taxon>PACMAD clade</taxon>
        <taxon>Panicoideae</taxon>
        <taxon>Panicodae</taxon>
        <taxon>Paniceae</taxon>
        <taxon>Dichantheliinae</taxon>
        <taxon>Dichanthelium</taxon>
    </lineage>
</organism>
<reference evidence="1 2" key="1">
    <citation type="submission" date="2016-09" db="EMBL/GenBank/DDBJ databases">
        <title>The draft genome of Dichanthelium oligosanthes: A C3 panicoid grass species.</title>
        <authorList>
            <person name="Studer A.J."/>
            <person name="Schnable J.C."/>
            <person name="Brutnell T.P."/>
        </authorList>
    </citation>
    <scope>NUCLEOTIDE SEQUENCE [LARGE SCALE GENOMIC DNA]</scope>
    <source>
        <strain evidence="2">cv. Kellogg 1175</strain>
        <tissue evidence="1">Leaf</tissue>
    </source>
</reference>
<protein>
    <submittedName>
        <fullName evidence="1">Uncharacterized protein</fullName>
    </submittedName>
</protein>
<accession>A0A1E5UVD4</accession>
<dbReference type="AlphaFoldDB" id="A0A1E5UVD4"/>
<name>A0A1E5UVD4_9POAL</name>
<keyword evidence="2" id="KW-1185">Reference proteome</keyword>
<evidence type="ECO:0000313" key="2">
    <source>
        <dbReference type="Proteomes" id="UP000095767"/>
    </source>
</evidence>
<dbReference type="Proteomes" id="UP000095767">
    <property type="component" value="Unassembled WGS sequence"/>
</dbReference>
<gene>
    <name evidence="1" type="ORF">BAE44_0022135</name>
</gene>